<evidence type="ECO:0000256" key="5">
    <source>
        <dbReference type="ARBA" id="ARBA00013127"/>
    </source>
</evidence>
<keyword evidence="11 17" id="KW-0408">Iron</keyword>
<dbReference type="GO" id="GO:0006572">
    <property type="term" value="P:L-tyrosine catabolic process"/>
    <property type="evidence" value="ECO:0007669"/>
    <property type="project" value="UniProtKB-KW"/>
</dbReference>
<dbReference type="NCBIfam" id="TIGR01015">
    <property type="entry name" value="hmgA"/>
    <property type="match status" value="1"/>
</dbReference>
<keyword evidence="10" id="KW-0560">Oxidoreductase</keyword>
<evidence type="ECO:0000256" key="11">
    <source>
        <dbReference type="ARBA" id="ARBA00023004"/>
    </source>
</evidence>
<feature type="domain" description="Homogentisate 1,2-dioxygenase C-terminal" evidence="19">
    <location>
        <begin position="283"/>
        <end position="436"/>
    </location>
</feature>
<feature type="binding site" evidence="17">
    <location>
        <position position="337"/>
    </location>
    <ligand>
        <name>Fe cation</name>
        <dbReference type="ChEBI" id="CHEBI:24875"/>
    </ligand>
</feature>
<dbReference type="InterPro" id="IPR046452">
    <property type="entry name" value="HgmA_N"/>
</dbReference>
<proteinExistence type="inferred from homology"/>
<feature type="binding site" evidence="17">
    <location>
        <position position="352"/>
    </location>
    <ligand>
        <name>homogentisate</name>
        <dbReference type="ChEBI" id="CHEBI:16169"/>
    </ligand>
</feature>
<dbReference type="UniPathway" id="UPA00139">
    <property type="reaction ID" value="UER00339"/>
</dbReference>
<keyword evidence="8" id="KW-0828">Tyrosine catabolism</keyword>
<comment type="pathway">
    <text evidence="3">Amino-acid degradation; L-phenylalanine degradation; acetoacetate and fumarate from L-phenylalanine: step 4/6.</text>
</comment>
<dbReference type="GO" id="GO:0005737">
    <property type="term" value="C:cytoplasm"/>
    <property type="evidence" value="ECO:0007669"/>
    <property type="project" value="TreeGrafter"/>
</dbReference>
<evidence type="ECO:0000256" key="16">
    <source>
        <dbReference type="PIRSR" id="PIRSR605708-1"/>
    </source>
</evidence>
<accession>A0A1D1UPS2</accession>
<dbReference type="GO" id="GO:0004411">
    <property type="term" value="F:homogentisate 1,2-dioxygenase activity"/>
    <property type="evidence" value="ECO:0007669"/>
    <property type="project" value="UniProtKB-EC"/>
</dbReference>
<dbReference type="EC" id="1.13.11.5" evidence="5"/>
<keyword evidence="7 17" id="KW-0479">Metal-binding</keyword>
<evidence type="ECO:0000256" key="10">
    <source>
        <dbReference type="ARBA" id="ARBA00023002"/>
    </source>
</evidence>
<dbReference type="PANTHER" id="PTHR11056:SF0">
    <property type="entry name" value="HOMOGENTISATE 1,2-DIOXYGENASE"/>
    <property type="match status" value="1"/>
</dbReference>
<evidence type="ECO:0000256" key="12">
    <source>
        <dbReference type="ARBA" id="ARBA00023232"/>
    </source>
</evidence>
<dbReference type="Pfam" id="PF04209">
    <property type="entry name" value="HgmA_C"/>
    <property type="match status" value="1"/>
</dbReference>
<feature type="binding site" evidence="17">
    <location>
        <position position="373"/>
    </location>
    <ligand>
        <name>homogentisate</name>
        <dbReference type="ChEBI" id="CHEBI:16169"/>
    </ligand>
</feature>
<dbReference type="GO" id="GO:0006559">
    <property type="term" value="P:L-phenylalanine catabolic process"/>
    <property type="evidence" value="ECO:0007669"/>
    <property type="project" value="UniProtKB-UniPathway"/>
</dbReference>
<dbReference type="InterPro" id="IPR011051">
    <property type="entry name" value="RmlC_Cupin_sf"/>
</dbReference>
<evidence type="ECO:0000256" key="2">
    <source>
        <dbReference type="ARBA" id="ARBA00001962"/>
    </source>
</evidence>
<reference evidence="21 22" key="1">
    <citation type="journal article" date="2016" name="Nat. Commun.">
        <title>Extremotolerant tardigrade genome and improved radiotolerance of human cultured cells by tardigrade-unique protein.</title>
        <authorList>
            <person name="Hashimoto T."/>
            <person name="Horikawa D.D."/>
            <person name="Saito Y."/>
            <person name="Kuwahara H."/>
            <person name="Kozuka-Hata H."/>
            <person name="Shin-I T."/>
            <person name="Minakuchi Y."/>
            <person name="Ohishi K."/>
            <person name="Motoyama A."/>
            <person name="Aizu T."/>
            <person name="Enomoto A."/>
            <person name="Kondo K."/>
            <person name="Tanaka S."/>
            <person name="Hara Y."/>
            <person name="Koshikawa S."/>
            <person name="Sagara H."/>
            <person name="Miura T."/>
            <person name="Yokobori S."/>
            <person name="Miyagawa K."/>
            <person name="Suzuki Y."/>
            <person name="Kubo T."/>
            <person name="Oyama M."/>
            <person name="Kohara Y."/>
            <person name="Fujiyama A."/>
            <person name="Arakawa K."/>
            <person name="Katayama T."/>
            <person name="Toyoda A."/>
            <person name="Kunieda T."/>
        </authorList>
    </citation>
    <scope>NUCLEOTIDE SEQUENCE [LARGE SCALE GENOMIC DNA]</scope>
    <source>
        <strain evidence="21 22">YOKOZUNA-1</strain>
    </source>
</reference>
<dbReference type="InterPro" id="IPR046451">
    <property type="entry name" value="HgmA_C"/>
</dbReference>
<feature type="binding site" evidence="17">
    <location>
        <position position="373"/>
    </location>
    <ligand>
        <name>Fe cation</name>
        <dbReference type="ChEBI" id="CHEBI:24875"/>
    </ligand>
</feature>
<dbReference type="PANTHER" id="PTHR11056">
    <property type="entry name" value="HOMOGENTISATE 1,2-DIOXYGENASE"/>
    <property type="match status" value="1"/>
</dbReference>
<evidence type="ECO:0000256" key="15">
    <source>
        <dbReference type="ARBA" id="ARBA00033225"/>
    </source>
</evidence>
<dbReference type="SUPFAM" id="SSF51182">
    <property type="entry name" value="RmlC-like cupins"/>
    <property type="match status" value="1"/>
</dbReference>
<keyword evidence="22" id="KW-1185">Reference proteome</keyword>
<dbReference type="InterPro" id="IPR005708">
    <property type="entry name" value="Homogentis_dOase"/>
</dbReference>
<organism evidence="21 22">
    <name type="scientific">Ramazzottius varieornatus</name>
    <name type="common">Water bear</name>
    <name type="synonym">Tardigrade</name>
    <dbReference type="NCBI Taxonomy" id="947166"/>
    <lineage>
        <taxon>Eukaryota</taxon>
        <taxon>Metazoa</taxon>
        <taxon>Ecdysozoa</taxon>
        <taxon>Tardigrada</taxon>
        <taxon>Eutardigrada</taxon>
        <taxon>Parachela</taxon>
        <taxon>Hypsibioidea</taxon>
        <taxon>Ramazzottiidae</taxon>
        <taxon>Ramazzottius</taxon>
    </lineage>
</organism>
<evidence type="ECO:0000256" key="13">
    <source>
        <dbReference type="ARBA" id="ARBA00030235"/>
    </source>
</evidence>
<evidence type="ECO:0000256" key="8">
    <source>
        <dbReference type="ARBA" id="ARBA00022878"/>
    </source>
</evidence>
<evidence type="ECO:0000256" key="7">
    <source>
        <dbReference type="ARBA" id="ARBA00022723"/>
    </source>
</evidence>
<feature type="binding site" evidence="17">
    <location>
        <position position="343"/>
    </location>
    <ligand>
        <name>Fe cation</name>
        <dbReference type="ChEBI" id="CHEBI:24875"/>
    </ligand>
</feature>
<comment type="cofactor">
    <cofactor evidence="2 17">
        <name>Fe cation</name>
        <dbReference type="ChEBI" id="CHEBI:24875"/>
    </cofactor>
</comment>
<evidence type="ECO:0000256" key="17">
    <source>
        <dbReference type="PIRSR" id="PIRSR605708-2"/>
    </source>
</evidence>
<evidence type="ECO:0000313" key="21">
    <source>
        <dbReference type="EMBL" id="GAU90520.1"/>
    </source>
</evidence>
<keyword evidence="12" id="KW-0585">Phenylalanine catabolism</keyword>
<dbReference type="Proteomes" id="UP000186922">
    <property type="component" value="Unassembled WGS sequence"/>
</dbReference>
<dbReference type="InterPro" id="IPR014710">
    <property type="entry name" value="RmlC-like_jellyroll"/>
</dbReference>
<evidence type="ECO:0000256" key="18">
    <source>
        <dbReference type="SAM" id="MobiDB-lite"/>
    </source>
</evidence>
<evidence type="ECO:0000256" key="6">
    <source>
        <dbReference type="ARBA" id="ARBA00018757"/>
    </source>
</evidence>
<evidence type="ECO:0000256" key="9">
    <source>
        <dbReference type="ARBA" id="ARBA00022964"/>
    </source>
</evidence>
<dbReference type="GO" id="GO:0046872">
    <property type="term" value="F:metal ion binding"/>
    <property type="evidence" value="ECO:0007669"/>
    <property type="project" value="UniProtKB-KW"/>
</dbReference>
<dbReference type="Pfam" id="PF20510">
    <property type="entry name" value="HgmA_N"/>
    <property type="match status" value="1"/>
</dbReference>
<comment type="catalytic activity">
    <reaction evidence="1">
        <text>homogentisate + O2 = 4-maleylacetoacetate + H(+)</text>
        <dbReference type="Rhea" id="RHEA:15449"/>
        <dbReference type="ChEBI" id="CHEBI:15378"/>
        <dbReference type="ChEBI" id="CHEBI:15379"/>
        <dbReference type="ChEBI" id="CHEBI:16169"/>
        <dbReference type="ChEBI" id="CHEBI:17105"/>
        <dbReference type="EC" id="1.13.11.5"/>
    </reaction>
</comment>
<evidence type="ECO:0000313" key="22">
    <source>
        <dbReference type="Proteomes" id="UP000186922"/>
    </source>
</evidence>
<evidence type="ECO:0000259" key="19">
    <source>
        <dbReference type="Pfam" id="PF04209"/>
    </source>
</evidence>
<sequence>MDSSKAKEPQYQSGFGNYFRSTDPRCPDALPEGQNNPQMCPYGLYAEQLSGTAFTAPRETNKRTWFYRIRPSVIHRPFAKYEHAGFPDTYTDVAPNPNQLRWKPFPIPSSDSPVDFVDGIRTICGAGEPSVRHGCAVHIYACNASMENKAFYSSDGDFLIVPQQGTLRIRTEFGDMIVEPNEICVIQLGMRFQVLVDGPSRGYILEVFDSHFQLPNLGVIGANGLANPQDFWTPVAAFEEKEETYKIVNKFQGFLFVAEQDHSPFDVVAWHGNYVPYKYALENFVVVNTVSVDHIDPSIFTVLTCPSDKPGTAIADFVIFPPRWGVAEHTFRPPYYHRNCMSEFMGLIKGNYEAKEGGFQPGGASLHSIGTPHGPDALAFEKASRADLKPERVADNTMAFMFESSLSLKVTHYGNTDCRAVDEKYYECWKPLKKYFDPNSRDVKLT</sequence>
<dbReference type="EMBL" id="BDGG01000001">
    <property type="protein sequence ID" value="GAU90520.1"/>
    <property type="molecule type" value="Genomic_DNA"/>
</dbReference>
<dbReference type="FunFam" id="2.60.120.10:FF:000026">
    <property type="entry name" value="Homogentisate 1,2-dioxygenase"/>
    <property type="match status" value="1"/>
</dbReference>
<dbReference type="OrthoDB" id="1689029at2759"/>
<dbReference type="CDD" id="cd07000">
    <property type="entry name" value="cupin_HGO_N"/>
    <property type="match status" value="1"/>
</dbReference>
<dbReference type="AlphaFoldDB" id="A0A1D1UPS2"/>
<name>A0A1D1UPS2_RAMVA</name>
<gene>
    <name evidence="21" type="primary">RvY_02926-1</name>
    <name evidence="21" type="synonym">RvY_02926.1</name>
    <name evidence="21" type="ORF">RvY_02926</name>
</gene>
<dbReference type="Gene3D" id="2.60.120.10">
    <property type="entry name" value="Jelly Rolls"/>
    <property type="match status" value="1"/>
</dbReference>
<evidence type="ECO:0000259" key="20">
    <source>
        <dbReference type="Pfam" id="PF20510"/>
    </source>
</evidence>
<comment type="similarity">
    <text evidence="4">Belongs to the homogentisate dioxygenase family.</text>
</comment>
<evidence type="ECO:0000256" key="3">
    <source>
        <dbReference type="ARBA" id="ARBA00004704"/>
    </source>
</evidence>
<keyword evidence="9" id="KW-0223">Dioxygenase</keyword>
<evidence type="ECO:0000256" key="1">
    <source>
        <dbReference type="ARBA" id="ARBA00000076"/>
    </source>
</evidence>
<evidence type="ECO:0000256" key="4">
    <source>
        <dbReference type="ARBA" id="ARBA00007757"/>
    </source>
</evidence>
<evidence type="ECO:0000256" key="14">
    <source>
        <dbReference type="ARBA" id="ARBA00030437"/>
    </source>
</evidence>
<feature type="region of interest" description="Disordered" evidence="18">
    <location>
        <begin position="1"/>
        <end position="33"/>
    </location>
</feature>
<feature type="active site" description="Proton acceptor" evidence="16">
    <location>
        <position position="294"/>
    </location>
</feature>
<dbReference type="STRING" id="947166.A0A1D1UPS2"/>
<feature type="domain" description="Homogentisate 1,2-dioxygenase N-terminal" evidence="20">
    <location>
        <begin position="10"/>
        <end position="281"/>
    </location>
</feature>
<comment type="caution">
    <text evidence="21">The sequence shown here is derived from an EMBL/GenBank/DDBJ whole genome shotgun (WGS) entry which is preliminary data.</text>
</comment>
<protein>
    <recommendedName>
        <fullName evidence="6">Homogentisate 1,2-dioxygenase</fullName>
        <ecNumber evidence="5">1.13.11.5</ecNumber>
    </recommendedName>
    <alternativeName>
        <fullName evidence="13">Homogentisate oxygenase</fullName>
    </alternativeName>
    <alternativeName>
        <fullName evidence="14">Homogentisic acid oxidase</fullName>
    </alternativeName>
    <alternativeName>
        <fullName evidence="15">Homogentisicase</fullName>
    </alternativeName>
</protein>